<sequence>GEEEDEDETGKDEAADDEDDCFFVPHGYLSDDEGVEEAEIDPLSEGGFASEALEMKKLRQRLSLVEYEAAHKRGLQKLRSVCIGPVWLADPPVVNVEDLTNHLQADPTAPASAAEATSYLDFKIDVEENKENVE</sequence>
<dbReference type="EMBL" id="CAAALY010127325">
    <property type="protein sequence ID" value="VEL31859.1"/>
    <property type="molecule type" value="Genomic_DNA"/>
</dbReference>
<evidence type="ECO:0000256" key="1">
    <source>
        <dbReference type="SAM" id="MobiDB-lite"/>
    </source>
</evidence>
<keyword evidence="3" id="KW-1185">Reference proteome</keyword>
<protein>
    <submittedName>
        <fullName evidence="2">Uncharacterized protein</fullName>
    </submittedName>
</protein>
<name>A0A3S5CLX9_9PLAT</name>
<accession>A0A3S5CLX9</accession>
<dbReference type="Proteomes" id="UP000784294">
    <property type="component" value="Unassembled WGS sequence"/>
</dbReference>
<feature type="region of interest" description="Disordered" evidence="1">
    <location>
        <begin position="1"/>
        <end position="22"/>
    </location>
</feature>
<gene>
    <name evidence="2" type="ORF">PXEA_LOCUS25299</name>
</gene>
<evidence type="ECO:0000313" key="3">
    <source>
        <dbReference type="Proteomes" id="UP000784294"/>
    </source>
</evidence>
<comment type="caution">
    <text evidence="2">The sequence shown here is derived from an EMBL/GenBank/DDBJ whole genome shotgun (WGS) entry which is preliminary data.</text>
</comment>
<feature type="non-terminal residue" evidence="2">
    <location>
        <position position="134"/>
    </location>
</feature>
<proteinExistence type="predicted"/>
<reference evidence="2" key="1">
    <citation type="submission" date="2018-11" db="EMBL/GenBank/DDBJ databases">
        <authorList>
            <consortium name="Pathogen Informatics"/>
        </authorList>
    </citation>
    <scope>NUCLEOTIDE SEQUENCE</scope>
</reference>
<dbReference type="OrthoDB" id="79480at2759"/>
<evidence type="ECO:0000313" key="2">
    <source>
        <dbReference type="EMBL" id="VEL31859.1"/>
    </source>
</evidence>
<feature type="compositionally biased region" description="Acidic residues" evidence="1">
    <location>
        <begin position="1"/>
        <end position="21"/>
    </location>
</feature>
<feature type="non-terminal residue" evidence="2">
    <location>
        <position position="1"/>
    </location>
</feature>
<organism evidence="2 3">
    <name type="scientific">Protopolystoma xenopodis</name>
    <dbReference type="NCBI Taxonomy" id="117903"/>
    <lineage>
        <taxon>Eukaryota</taxon>
        <taxon>Metazoa</taxon>
        <taxon>Spiralia</taxon>
        <taxon>Lophotrochozoa</taxon>
        <taxon>Platyhelminthes</taxon>
        <taxon>Monogenea</taxon>
        <taxon>Polyopisthocotylea</taxon>
        <taxon>Polystomatidea</taxon>
        <taxon>Polystomatidae</taxon>
        <taxon>Protopolystoma</taxon>
    </lineage>
</organism>
<dbReference type="AlphaFoldDB" id="A0A3S5CLX9"/>